<dbReference type="Gene3D" id="3.40.50.300">
    <property type="entry name" value="P-loop containing nucleotide triphosphate hydrolases"/>
    <property type="match status" value="1"/>
</dbReference>
<dbReference type="InterPro" id="IPR027417">
    <property type="entry name" value="P-loop_NTPase"/>
</dbReference>
<sequence>MAANAKRPTIAEVRAERARKLGMVAAAAVVCVVLAVGWVIRKSWRRLFPLYWVGAELGVVWLSGPLGVPPGTIGLAVLAALITAAVWPARSRVVRGWRAAIVAVLGGVAVATVAAGGPAMLASHPVWTVFAPLAAGMLLGWPWWHHLRQLQPAPLPEPAPLVAAPREVDPLTERWARRWELEVVAVGVCAGTRVLRAFEPRDGVTDLIVQLMPGRGVTNAAIIKKGPEVEVALDLGDGTVGFAATGKAAKVRCSLTQRSYIAGGVPWTGPTMREGRCEILTYVDGSPGWWTFMPPGFGVKGGLVVGSSGSGKSRALGVLIANLLADGWMVVVGDSQHGQSLPAWRDKTEYHAGPAAVTLVVARFHAEIMYRSKRLAEAGIEVFDENDPRVKALGFRKMMGIIDECQLVLIRNTPIVPLVEQAVETMRKTGVGLILATQIPQNGSLGGSIRIRDAVVAGNTLVLRLSNRGSGSTILPDDFVGDPFAIPDLDAKGQVTAGMGYLRSASKVGMIGRTAKLDEKAAADASPHVAVVWNVDPIESITPVKAARPHTAGTADGSGGLDKMRAWFGLGTNGKSPAAPAGPQTSTEWVLACLRSGPTSAQALLDRPDCPVGKSQLYALLKALTERAVIVRPAENTGAYTLPGKVGAGR</sequence>
<evidence type="ECO:0000313" key="2">
    <source>
        <dbReference type="EMBL" id="RZU46545.1"/>
    </source>
</evidence>
<evidence type="ECO:0000313" key="3">
    <source>
        <dbReference type="Proteomes" id="UP000292564"/>
    </source>
</evidence>
<feature type="transmembrane region" description="Helical" evidence="1">
    <location>
        <begin position="99"/>
        <end position="120"/>
    </location>
</feature>
<protein>
    <submittedName>
        <fullName evidence="2">Uncharacterized protein</fullName>
    </submittedName>
</protein>
<proteinExistence type="predicted"/>
<dbReference type="EMBL" id="SHKY01000002">
    <property type="protein sequence ID" value="RZU46545.1"/>
    <property type="molecule type" value="Genomic_DNA"/>
</dbReference>
<feature type="transmembrane region" description="Helical" evidence="1">
    <location>
        <begin position="21"/>
        <end position="40"/>
    </location>
</feature>
<dbReference type="SUPFAM" id="SSF52540">
    <property type="entry name" value="P-loop containing nucleoside triphosphate hydrolases"/>
    <property type="match status" value="1"/>
</dbReference>
<feature type="transmembrane region" description="Helical" evidence="1">
    <location>
        <begin position="60"/>
        <end position="87"/>
    </location>
</feature>
<reference evidence="2 3" key="1">
    <citation type="submission" date="2019-02" db="EMBL/GenBank/DDBJ databases">
        <title>Sequencing the genomes of 1000 actinobacteria strains.</title>
        <authorList>
            <person name="Klenk H.-P."/>
        </authorList>
    </citation>
    <scope>NUCLEOTIDE SEQUENCE [LARGE SCALE GENOMIC DNA]</scope>
    <source>
        <strain evidence="2 3">DSM 45162</strain>
    </source>
</reference>
<dbReference type="AlphaFoldDB" id="A0A4Q7Z9J4"/>
<evidence type="ECO:0000256" key="1">
    <source>
        <dbReference type="SAM" id="Phobius"/>
    </source>
</evidence>
<keyword evidence="1" id="KW-1133">Transmembrane helix</keyword>
<dbReference type="Proteomes" id="UP000292564">
    <property type="component" value="Unassembled WGS sequence"/>
</dbReference>
<organism evidence="2 3">
    <name type="scientific">Krasilnikovia cinnamomea</name>
    <dbReference type="NCBI Taxonomy" id="349313"/>
    <lineage>
        <taxon>Bacteria</taxon>
        <taxon>Bacillati</taxon>
        <taxon>Actinomycetota</taxon>
        <taxon>Actinomycetes</taxon>
        <taxon>Micromonosporales</taxon>
        <taxon>Micromonosporaceae</taxon>
        <taxon>Krasilnikovia</taxon>
    </lineage>
</organism>
<accession>A0A4Q7Z9J4</accession>
<keyword evidence="3" id="KW-1185">Reference proteome</keyword>
<keyword evidence="1" id="KW-0812">Transmembrane</keyword>
<keyword evidence="1" id="KW-0472">Membrane</keyword>
<dbReference type="RefSeq" id="WP_130513749.1">
    <property type="nucleotide sequence ID" value="NZ_SHKY01000002.1"/>
</dbReference>
<name>A0A4Q7Z9J4_9ACTN</name>
<gene>
    <name evidence="2" type="ORF">EV385_6619</name>
</gene>
<dbReference type="OrthoDB" id="3315716at2"/>
<comment type="caution">
    <text evidence="2">The sequence shown here is derived from an EMBL/GenBank/DDBJ whole genome shotgun (WGS) entry which is preliminary data.</text>
</comment>